<dbReference type="OrthoDB" id="4748352at2"/>
<evidence type="ECO:0000256" key="1">
    <source>
        <dbReference type="SAM" id="SignalP"/>
    </source>
</evidence>
<dbReference type="AlphaFoldDB" id="A0A117ILK5"/>
<feature type="signal peptide" evidence="1">
    <location>
        <begin position="1"/>
        <end position="19"/>
    </location>
</feature>
<dbReference type="Proteomes" id="UP000069654">
    <property type="component" value="Unassembled WGS sequence"/>
</dbReference>
<dbReference type="EMBL" id="BCTB01000004">
    <property type="protein sequence ID" value="GAT13836.1"/>
    <property type="molecule type" value="Genomic_DNA"/>
</dbReference>
<proteinExistence type="predicted"/>
<organism evidence="2 3">
    <name type="scientific">Mycolicibacterium thermoresistibile</name>
    <name type="common">Mycobacterium thermoresistibile</name>
    <dbReference type="NCBI Taxonomy" id="1797"/>
    <lineage>
        <taxon>Bacteria</taxon>
        <taxon>Bacillati</taxon>
        <taxon>Actinomycetota</taxon>
        <taxon>Actinomycetes</taxon>
        <taxon>Mycobacteriales</taxon>
        <taxon>Mycobacteriaceae</taxon>
        <taxon>Mycolicibacterium</taxon>
    </lineage>
</organism>
<evidence type="ECO:0000313" key="2">
    <source>
        <dbReference type="EMBL" id="GAT13836.1"/>
    </source>
</evidence>
<dbReference type="RefSeq" id="WP_003926896.1">
    <property type="nucleotide sequence ID" value="NZ_BCTB01000004.1"/>
</dbReference>
<gene>
    <name evidence="2" type="ORF">RMCT_0807</name>
</gene>
<comment type="caution">
    <text evidence="2">The sequence shown here is derived from an EMBL/GenBank/DDBJ whole genome shotgun (WGS) entry which is preliminary data.</text>
</comment>
<evidence type="ECO:0000313" key="3">
    <source>
        <dbReference type="Proteomes" id="UP000069654"/>
    </source>
</evidence>
<reference evidence="2 3" key="1">
    <citation type="journal article" date="2016" name="Genome Announc.">
        <title>Draft Genome Sequences of Five Rapidly Growing Mycobacterium Species, M. thermoresistibile, M. fortuitum subsp. acetamidolyticum, M. canariasense, M. brisbanense, and M. novocastrense.</title>
        <authorList>
            <person name="Katahira K."/>
            <person name="Ogura Y."/>
            <person name="Gotoh Y."/>
            <person name="Hayashi T."/>
        </authorList>
    </citation>
    <scope>NUCLEOTIDE SEQUENCE [LARGE SCALE GENOMIC DNA]</scope>
    <source>
        <strain evidence="2 3">JCM6362</strain>
    </source>
</reference>
<keyword evidence="1" id="KW-0732">Signal</keyword>
<accession>A0A117ILK5</accession>
<protein>
    <recommendedName>
        <fullName evidence="4">PASTA domain-containing protein</fullName>
    </recommendedName>
</protein>
<sequence length="101" mass="10185">MTKLAIATLVAGGLTAATAGLTGTAVAAPAEPGTADTVISQLQRDGYRVIVNRIGTAPLNRATVVAIRPGQTYSRTDSGVAGAGDDIVTTVTGRTVYVDVR</sequence>
<feature type="chain" id="PRO_5038872066" description="PASTA domain-containing protein" evidence="1">
    <location>
        <begin position="20"/>
        <end position="101"/>
    </location>
</feature>
<evidence type="ECO:0008006" key="4">
    <source>
        <dbReference type="Google" id="ProtNLM"/>
    </source>
</evidence>
<dbReference type="OMA" id="VYYINVR"/>
<name>A0A117ILK5_MYCTH</name>
<reference evidence="3" key="2">
    <citation type="submission" date="2016-02" db="EMBL/GenBank/DDBJ databases">
        <title>Draft genome sequence of five rapidly growing Mycobacterium species.</title>
        <authorList>
            <person name="Katahira K."/>
            <person name="Gotou Y."/>
            <person name="Iida K."/>
            <person name="Ogura Y."/>
            <person name="Hayashi T."/>
        </authorList>
    </citation>
    <scope>NUCLEOTIDE SEQUENCE [LARGE SCALE GENOMIC DNA]</scope>
    <source>
        <strain evidence="3">JCM6362</strain>
    </source>
</reference>